<dbReference type="EMBL" id="JASCZI010060469">
    <property type="protein sequence ID" value="MED6132333.1"/>
    <property type="molecule type" value="Genomic_DNA"/>
</dbReference>
<accession>A0ABU6S8H1</accession>
<keyword evidence="3" id="KW-1185">Reference proteome</keyword>
<evidence type="ECO:0000256" key="1">
    <source>
        <dbReference type="SAM" id="MobiDB-lite"/>
    </source>
</evidence>
<evidence type="ECO:0000313" key="2">
    <source>
        <dbReference type="EMBL" id="MED6132333.1"/>
    </source>
</evidence>
<proteinExistence type="predicted"/>
<name>A0ABU6S8H1_9FABA</name>
<comment type="caution">
    <text evidence="2">The sequence shown here is derived from an EMBL/GenBank/DDBJ whole genome shotgun (WGS) entry which is preliminary data.</text>
</comment>
<feature type="region of interest" description="Disordered" evidence="1">
    <location>
        <begin position="83"/>
        <end position="113"/>
    </location>
</feature>
<reference evidence="2 3" key="1">
    <citation type="journal article" date="2023" name="Plants (Basel)">
        <title>Bridging the Gap: Combining Genomics and Transcriptomics Approaches to Understand Stylosanthes scabra, an Orphan Legume from the Brazilian Caatinga.</title>
        <authorList>
            <person name="Ferreira-Neto J.R.C."/>
            <person name="da Silva M.D."/>
            <person name="Binneck E."/>
            <person name="de Melo N.F."/>
            <person name="da Silva R.H."/>
            <person name="de Melo A.L.T.M."/>
            <person name="Pandolfi V."/>
            <person name="Bustamante F.O."/>
            <person name="Brasileiro-Vidal A.C."/>
            <person name="Benko-Iseppon A.M."/>
        </authorList>
    </citation>
    <scope>NUCLEOTIDE SEQUENCE [LARGE SCALE GENOMIC DNA]</scope>
    <source>
        <tissue evidence="2">Leaves</tissue>
    </source>
</reference>
<evidence type="ECO:0000313" key="3">
    <source>
        <dbReference type="Proteomes" id="UP001341840"/>
    </source>
</evidence>
<protein>
    <submittedName>
        <fullName evidence="2">Uncharacterized protein</fullName>
    </submittedName>
</protein>
<sequence>MARRKSRVSIELGVQFGTTIYESSLGAPESIRQCLNFKIYVQNSLGVDSSSSGSIPKCNGLVFKCYLTLYENLYRELRSRGAGKANDSAYGNSGPSGIVSGKGGQRACPSRLS</sequence>
<gene>
    <name evidence="2" type="ORF">PIB30_018171</name>
</gene>
<organism evidence="2 3">
    <name type="scientific">Stylosanthes scabra</name>
    <dbReference type="NCBI Taxonomy" id="79078"/>
    <lineage>
        <taxon>Eukaryota</taxon>
        <taxon>Viridiplantae</taxon>
        <taxon>Streptophyta</taxon>
        <taxon>Embryophyta</taxon>
        <taxon>Tracheophyta</taxon>
        <taxon>Spermatophyta</taxon>
        <taxon>Magnoliopsida</taxon>
        <taxon>eudicotyledons</taxon>
        <taxon>Gunneridae</taxon>
        <taxon>Pentapetalae</taxon>
        <taxon>rosids</taxon>
        <taxon>fabids</taxon>
        <taxon>Fabales</taxon>
        <taxon>Fabaceae</taxon>
        <taxon>Papilionoideae</taxon>
        <taxon>50 kb inversion clade</taxon>
        <taxon>dalbergioids sensu lato</taxon>
        <taxon>Dalbergieae</taxon>
        <taxon>Pterocarpus clade</taxon>
        <taxon>Stylosanthes</taxon>
    </lineage>
</organism>
<dbReference type="Proteomes" id="UP001341840">
    <property type="component" value="Unassembled WGS sequence"/>
</dbReference>